<evidence type="ECO:0000256" key="7">
    <source>
        <dbReference type="ARBA" id="ARBA00022553"/>
    </source>
</evidence>
<comment type="function">
    <text evidence="13">Involved in the transmission of sensory signals from the chemoreceptors to the flagellar motors. CheA is autophosphorylated; it can transfer its phosphate group to either CheB or CheY.</text>
</comment>
<evidence type="ECO:0000256" key="13">
    <source>
        <dbReference type="ARBA" id="ARBA00035100"/>
    </source>
</evidence>
<dbReference type="InterPro" id="IPR036097">
    <property type="entry name" value="HisK_dim/P_sf"/>
</dbReference>
<evidence type="ECO:0000256" key="3">
    <source>
        <dbReference type="ARBA" id="ARBA00012438"/>
    </source>
</evidence>
<gene>
    <name evidence="18" type="ORF">PATL70BA_3079</name>
</gene>
<keyword evidence="12" id="KW-0902">Two-component regulatory system</keyword>
<dbReference type="Pfam" id="PF07194">
    <property type="entry name" value="P2"/>
    <property type="match status" value="1"/>
</dbReference>
<dbReference type="InterPro" id="IPR005467">
    <property type="entry name" value="His_kinase_dom"/>
</dbReference>
<dbReference type="InterPro" id="IPR008207">
    <property type="entry name" value="Sig_transdc_His_kin_Hpt_dom"/>
</dbReference>
<dbReference type="CDD" id="cd00088">
    <property type="entry name" value="HPT"/>
    <property type="match status" value="1"/>
</dbReference>
<keyword evidence="10" id="KW-0418">Kinase</keyword>
<dbReference type="SMART" id="SM00387">
    <property type="entry name" value="HATPase_c"/>
    <property type="match status" value="1"/>
</dbReference>
<dbReference type="RefSeq" id="WP_125138048.1">
    <property type="nucleotide sequence ID" value="NZ_LR130778.1"/>
</dbReference>
<name>A0A3P7PZN7_9FIRM</name>
<comment type="catalytic activity">
    <reaction evidence="1">
        <text>ATP + protein L-histidine = ADP + protein N-phospho-L-histidine.</text>
        <dbReference type="EC" id="2.7.13.3"/>
    </reaction>
</comment>
<dbReference type="Gene3D" id="3.30.565.10">
    <property type="entry name" value="Histidine kinase-like ATPase, C-terminal domain"/>
    <property type="match status" value="1"/>
</dbReference>
<dbReference type="Pfam" id="PF01627">
    <property type="entry name" value="Hpt"/>
    <property type="match status" value="1"/>
</dbReference>
<dbReference type="GO" id="GO:0000155">
    <property type="term" value="F:phosphorelay sensor kinase activity"/>
    <property type="evidence" value="ECO:0007669"/>
    <property type="project" value="InterPro"/>
</dbReference>
<evidence type="ECO:0000256" key="6">
    <source>
        <dbReference type="ARBA" id="ARBA00022500"/>
    </source>
</evidence>
<dbReference type="OrthoDB" id="9803176at2"/>
<keyword evidence="9" id="KW-0547">Nucleotide-binding</keyword>
<dbReference type="SUPFAM" id="SSF55874">
    <property type="entry name" value="ATPase domain of HSP90 chaperone/DNA topoisomerase II/histidine kinase"/>
    <property type="match status" value="1"/>
</dbReference>
<evidence type="ECO:0000256" key="11">
    <source>
        <dbReference type="ARBA" id="ARBA00022840"/>
    </source>
</evidence>
<dbReference type="InterPro" id="IPR002545">
    <property type="entry name" value="CheW-lke_dom"/>
</dbReference>
<dbReference type="GO" id="GO:0005737">
    <property type="term" value="C:cytoplasm"/>
    <property type="evidence" value="ECO:0007669"/>
    <property type="project" value="UniProtKB-SubCell"/>
</dbReference>
<dbReference type="SUPFAM" id="SSF47226">
    <property type="entry name" value="Histidine-containing phosphotransfer domain, HPT domain"/>
    <property type="match status" value="1"/>
</dbReference>
<dbReference type="InterPro" id="IPR037006">
    <property type="entry name" value="CheA-like_homodim_sf"/>
</dbReference>
<dbReference type="SMART" id="SM00073">
    <property type="entry name" value="HPT"/>
    <property type="match status" value="1"/>
</dbReference>
<dbReference type="InterPro" id="IPR003594">
    <property type="entry name" value="HATPase_dom"/>
</dbReference>
<dbReference type="InterPro" id="IPR004358">
    <property type="entry name" value="Sig_transdc_His_kin-like_C"/>
</dbReference>
<dbReference type="PANTHER" id="PTHR43395:SF10">
    <property type="entry name" value="CHEMOTAXIS PROTEIN CHEA"/>
    <property type="match status" value="1"/>
</dbReference>
<keyword evidence="6" id="KW-0145">Chemotaxis</keyword>
<evidence type="ECO:0000313" key="19">
    <source>
        <dbReference type="Proteomes" id="UP000279029"/>
    </source>
</evidence>
<dbReference type="SMART" id="SM00260">
    <property type="entry name" value="CheW"/>
    <property type="match status" value="1"/>
</dbReference>
<dbReference type="Proteomes" id="UP000279029">
    <property type="component" value="Chromosome"/>
</dbReference>
<dbReference type="EMBL" id="LR130778">
    <property type="protein sequence ID" value="VDN48997.1"/>
    <property type="molecule type" value="Genomic_DNA"/>
</dbReference>
<dbReference type="SUPFAM" id="SSF47384">
    <property type="entry name" value="Homodimeric domain of signal transducing histidine kinase"/>
    <property type="match status" value="1"/>
</dbReference>
<sequence>MNNSYIDEPMLEAYVYETSQIIETLEQLMIQSEKIGTFSMDAINEIFRFMHTIKGSSAMMMFNEISTLAHKIEDIFYVIRENQAIRYDFSTLVDCILESIDYYKIELIKIRNGETPDGDTASLTEKVNDYLEVLKDENGLEKIKKEVGTKTEADQKYYIRPSNKEDQAKYYKAKIRFKKDCEMENIRAYTVIHNIVDLVEEVLYKPSDIIDNDQTIEDIRTNGFLMAIRSTSSEEDIKKYLEKTVFLESLDFEKAELEWFKEFEVIYQDQEMSEEIKIPETSKKYIESQKIKKEKEDTKQEVTATTTQSIISVNVDKLDMLMDMVGELVIAEAMVSQNPEVVRLEIESFEKASRQLHKISSELQDMVMAIRMVALSTTFMKMHRIVRDMTRKLSKDVVLDVYGEETEVDKNIIEKIADPLMHIIRNAIDHGIEDAEERLTKGKSKEGSIILEAKNSGSDVLIIIKDDGKGLDKQKIYEKAYNLGLIYQSIEDMNDKDIYRLILHPGFSMKEQVTEFSGRGVGMDVVAKNIESIGGSVIVDSVFGKGTTIILKIPLTLAIIEGMNIKVGESRFTIPIVSVKESFRPGNKEIIKDPDGNEMIMVRGLCYPIVKLYEHYGLKTDVDDYEKGILIMVEEDDRSCCLFADELLGQQQVVVKSLPNYIRRYKQVKGLGGCTLLGDGSISLILDVGEFELSNVHDK</sequence>
<feature type="modified residue" description="Phosphohistidine" evidence="14">
    <location>
        <position position="51"/>
    </location>
</feature>
<dbReference type="Pfam" id="PF02518">
    <property type="entry name" value="HATPase_c"/>
    <property type="match status" value="1"/>
</dbReference>
<dbReference type="PROSITE" id="PS50109">
    <property type="entry name" value="HIS_KIN"/>
    <property type="match status" value="1"/>
</dbReference>
<evidence type="ECO:0000259" key="17">
    <source>
        <dbReference type="PROSITE" id="PS50894"/>
    </source>
</evidence>
<dbReference type="InterPro" id="IPR010808">
    <property type="entry name" value="CheA_P2-bd"/>
</dbReference>
<keyword evidence="8" id="KW-0808">Transferase</keyword>
<evidence type="ECO:0000256" key="10">
    <source>
        <dbReference type="ARBA" id="ARBA00022777"/>
    </source>
</evidence>
<evidence type="ECO:0000256" key="2">
    <source>
        <dbReference type="ARBA" id="ARBA00004496"/>
    </source>
</evidence>
<reference evidence="18 19" key="1">
    <citation type="submission" date="2018-09" db="EMBL/GenBank/DDBJ databases">
        <authorList>
            <person name="Postec A."/>
        </authorList>
    </citation>
    <scope>NUCLEOTIDE SEQUENCE [LARGE SCALE GENOMIC DNA]</scope>
    <source>
        <strain evidence="18">70B-A</strain>
    </source>
</reference>
<proteinExistence type="predicted"/>
<evidence type="ECO:0000256" key="1">
    <source>
        <dbReference type="ARBA" id="ARBA00000085"/>
    </source>
</evidence>
<dbReference type="Gene3D" id="1.10.287.560">
    <property type="entry name" value="Histidine kinase CheA-like, homodimeric domain"/>
    <property type="match status" value="1"/>
</dbReference>
<dbReference type="InterPro" id="IPR037052">
    <property type="entry name" value="CheA-like_P2_sf"/>
</dbReference>
<dbReference type="Pfam" id="PF01584">
    <property type="entry name" value="CheW"/>
    <property type="match status" value="1"/>
</dbReference>
<dbReference type="GO" id="GO:0006935">
    <property type="term" value="P:chemotaxis"/>
    <property type="evidence" value="ECO:0007669"/>
    <property type="project" value="UniProtKB-KW"/>
</dbReference>
<dbReference type="CDD" id="cd16916">
    <property type="entry name" value="HATPase_CheA-like"/>
    <property type="match status" value="1"/>
</dbReference>
<feature type="domain" description="Histidine kinase" evidence="15">
    <location>
        <begin position="271"/>
        <end position="557"/>
    </location>
</feature>
<dbReference type="InterPro" id="IPR036061">
    <property type="entry name" value="CheW-like_dom_sf"/>
</dbReference>
<dbReference type="PANTHER" id="PTHR43395">
    <property type="entry name" value="SENSOR HISTIDINE KINASE CHEA"/>
    <property type="match status" value="1"/>
</dbReference>
<dbReference type="PROSITE" id="PS50851">
    <property type="entry name" value="CHEW"/>
    <property type="match status" value="1"/>
</dbReference>
<evidence type="ECO:0000256" key="4">
    <source>
        <dbReference type="ARBA" id="ARBA00021495"/>
    </source>
</evidence>
<dbReference type="AlphaFoldDB" id="A0A3P7PZN7"/>
<evidence type="ECO:0000256" key="8">
    <source>
        <dbReference type="ARBA" id="ARBA00022679"/>
    </source>
</evidence>
<dbReference type="Pfam" id="PF02895">
    <property type="entry name" value="H-kinase_dim"/>
    <property type="match status" value="1"/>
</dbReference>
<dbReference type="Gene3D" id="3.30.70.1110">
    <property type="entry name" value="Histidine kinase CheA-like, P2 response regulator-binding domain"/>
    <property type="match status" value="1"/>
</dbReference>
<dbReference type="InterPro" id="IPR035891">
    <property type="entry name" value="CheY-binding_CheA"/>
</dbReference>
<dbReference type="Gene3D" id="1.20.120.160">
    <property type="entry name" value="HPT domain"/>
    <property type="match status" value="1"/>
</dbReference>
<feature type="domain" description="HPt" evidence="17">
    <location>
        <begin position="3"/>
        <end position="110"/>
    </location>
</feature>
<dbReference type="SUPFAM" id="SSF50341">
    <property type="entry name" value="CheW-like"/>
    <property type="match status" value="1"/>
</dbReference>
<evidence type="ECO:0000256" key="14">
    <source>
        <dbReference type="PROSITE-ProRule" id="PRU00110"/>
    </source>
</evidence>
<evidence type="ECO:0000313" key="18">
    <source>
        <dbReference type="EMBL" id="VDN48997.1"/>
    </source>
</evidence>
<feature type="domain" description="CheW-like" evidence="16">
    <location>
        <begin position="559"/>
        <end position="697"/>
    </location>
</feature>
<evidence type="ECO:0000256" key="9">
    <source>
        <dbReference type="ARBA" id="ARBA00022741"/>
    </source>
</evidence>
<dbReference type="PRINTS" id="PR00344">
    <property type="entry name" value="BCTRLSENSOR"/>
</dbReference>
<evidence type="ECO:0000259" key="16">
    <source>
        <dbReference type="PROSITE" id="PS50851"/>
    </source>
</evidence>
<dbReference type="InterPro" id="IPR036890">
    <property type="entry name" value="HATPase_C_sf"/>
</dbReference>
<keyword evidence="7 14" id="KW-0597">Phosphoprotein</keyword>
<dbReference type="FunFam" id="3.30.565.10:FF:000016">
    <property type="entry name" value="Chemotaxis protein CheA, putative"/>
    <property type="match status" value="1"/>
</dbReference>
<keyword evidence="11" id="KW-0067">ATP-binding</keyword>
<organism evidence="18 19">
    <name type="scientific">Petrocella atlantisensis</name>
    <dbReference type="NCBI Taxonomy" id="2173034"/>
    <lineage>
        <taxon>Bacteria</taxon>
        <taxon>Bacillati</taxon>
        <taxon>Bacillota</taxon>
        <taxon>Clostridia</taxon>
        <taxon>Lachnospirales</taxon>
        <taxon>Vallitaleaceae</taxon>
        <taxon>Petrocella</taxon>
    </lineage>
</organism>
<evidence type="ECO:0000259" key="15">
    <source>
        <dbReference type="PROSITE" id="PS50109"/>
    </source>
</evidence>
<evidence type="ECO:0000256" key="5">
    <source>
        <dbReference type="ARBA" id="ARBA00022490"/>
    </source>
</evidence>
<dbReference type="InterPro" id="IPR051315">
    <property type="entry name" value="Bact_Chemotaxis_CheA"/>
</dbReference>
<keyword evidence="19" id="KW-1185">Reference proteome</keyword>
<comment type="subcellular location">
    <subcellularLocation>
        <location evidence="2">Cytoplasm</location>
    </subcellularLocation>
</comment>
<keyword evidence="5" id="KW-0963">Cytoplasm</keyword>
<dbReference type="EC" id="2.7.13.3" evidence="3"/>
<protein>
    <recommendedName>
        <fullName evidence="4">Chemotaxis protein CheA</fullName>
        <ecNumber evidence="3">2.7.13.3</ecNumber>
    </recommendedName>
</protein>
<accession>A0A3P7PZN7</accession>
<dbReference type="PROSITE" id="PS50894">
    <property type="entry name" value="HPT"/>
    <property type="match status" value="1"/>
</dbReference>
<dbReference type="InterPro" id="IPR004105">
    <property type="entry name" value="CheA-like_dim"/>
</dbReference>
<dbReference type="GO" id="GO:0005524">
    <property type="term" value="F:ATP binding"/>
    <property type="evidence" value="ECO:0007669"/>
    <property type="project" value="UniProtKB-KW"/>
</dbReference>
<dbReference type="KEGG" id="cbar:PATL70BA_3079"/>
<dbReference type="SMART" id="SM01231">
    <property type="entry name" value="H-kinase_dim"/>
    <property type="match status" value="1"/>
</dbReference>
<dbReference type="Gene3D" id="2.30.30.40">
    <property type="entry name" value="SH3 Domains"/>
    <property type="match status" value="1"/>
</dbReference>
<dbReference type="InterPro" id="IPR036641">
    <property type="entry name" value="HPT_dom_sf"/>
</dbReference>
<dbReference type="SUPFAM" id="SSF55052">
    <property type="entry name" value="CheY-binding domain of CheA"/>
    <property type="match status" value="1"/>
</dbReference>
<evidence type="ECO:0000256" key="12">
    <source>
        <dbReference type="ARBA" id="ARBA00023012"/>
    </source>
</evidence>